<reference evidence="4" key="1">
    <citation type="journal article" date="2020" name="Stud. Mycol.">
        <title>101 Dothideomycetes genomes: a test case for predicting lifestyles and emergence of pathogens.</title>
        <authorList>
            <person name="Haridas S."/>
            <person name="Albert R."/>
            <person name="Binder M."/>
            <person name="Bloem J."/>
            <person name="Labutti K."/>
            <person name="Salamov A."/>
            <person name="Andreopoulos B."/>
            <person name="Baker S."/>
            <person name="Barry K."/>
            <person name="Bills G."/>
            <person name="Bluhm B."/>
            <person name="Cannon C."/>
            <person name="Castanera R."/>
            <person name="Culley D."/>
            <person name="Daum C."/>
            <person name="Ezra D."/>
            <person name="Gonzalez J."/>
            <person name="Henrissat B."/>
            <person name="Kuo A."/>
            <person name="Liang C."/>
            <person name="Lipzen A."/>
            <person name="Lutzoni F."/>
            <person name="Magnuson J."/>
            <person name="Mondo S."/>
            <person name="Nolan M."/>
            <person name="Ohm R."/>
            <person name="Pangilinan J."/>
            <person name="Park H.-J."/>
            <person name="Ramirez L."/>
            <person name="Alfaro M."/>
            <person name="Sun H."/>
            <person name="Tritt A."/>
            <person name="Yoshinaga Y."/>
            <person name="Zwiers L.-H."/>
            <person name="Turgeon B."/>
            <person name="Goodwin S."/>
            <person name="Spatafora J."/>
            <person name="Crous P."/>
            <person name="Grigoriev I."/>
        </authorList>
    </citation>
    <scope>NUCLEOTIDE SEQUENCE</scope>
    <source>
        <strain evidence="4">CBS 207.26</strain>
    </source>
</reference>
<sequence>GADVDIVDKSSIAPLHIAVWSDWNEDLVSTVRILLDKYGAEVNTKDKFGDSPLHKAARRGNEDLMKLLLDYGADPDVHNTGGKSP</sequence>
<feature type="non-terminal residue" evidence="4">
    <location>
        <position position="85"/>
    </location>
</feature>
<keyword evidence="2 3" id="KW-0040">ANK repeat</keyword>
<keyword evidence="5" id="KW-1185">Reference proteome</keyword>
<evidence type="ECO:0000313" key="5">
    <source>
        <dbReference type="Proteomes" id="UP000800200"/>
    </source>
</evidence>
<evidence type="ECO:0000256" key="1">
    <source>
        <dbReference type="ARBA" id="ARBA00022737"/>
    </source>
</evidence>
<accession>A0A6A6D964</accession>
<dbReference type="SUPFAM" id="SSF48403">
    <property type="entry name" value="Ankyrin repeat"/>
    <property type="match status" value="1"/>
</dbReference>
<dbReference type="Pfam" id="PF12796">
    <property type="entry name" value="Ank_2"/>
    <property type="match status" value="1"/>
</dbReference>
<keyword evidence="1" id="KW-0677">Repeat</keyword>
<evidence type="ECO:0000256" key="3">
    <source>
        <dbReference type="PROSITE-ProRule" id="PRU00023"/>
    </source>
</evidence>
<evidence type="ECO:0000256" key="2">
    <source>
        <dbReference type="ARBA" id="ARBA00023043"/>
    </source>
</evidence>
<gene>
    <name evidence="4" type="ORF">K469DRAFT_537383</name>
</gene>
<dbReference type="AlphaFoldDB" id="A0A6A6D964"/>
<dbReference type="InterPro" id="IPR002110">
    <property type="entry name" value="Ankyrin_rpt"/>
</dbReference>
<evidence type="ECO:0000313" key="4">
    <source>
        <dbReference type="EMBL" id="KAF2175028.1"/>
    </source>
</evidence>
<dbReference type="Gene3D" id="1.25.40.20">
    <property type="entry name" value="Ankyrin repeat-containing domain"/>
    <property type="match status" value="2"/>
</dbReference>
<organism evidence="4 5">
    <name type="scientific">Zopfia rhizophila CBS 207.26</name>
    <dbReference type="NCBI Taxonomy" id="1314779"/>
    <lineage>
        <taxon>Eukaryota</taxon>
        <taxon>Fungi</taxon>
        <taxon>Dikarya</taxon>
        <taxon>Ascomycota</taxon>
        <taxon>Pezizomycotina</taxon>
        <taxon>Dothideomycetes</taxon>
        <taxon>Dothideomycetes incertae sedis</taxon>
        <taxon>Zopfiaceae</taxon>
        <taxon>Zopfia</taxon>
    </lineage>
</organism>
<dbReference type="PROSITE" id="PS50297">
    <property type="entry name" value="ANK_REP_REGION"/>
    <property type="match status" value="1"/>
</dbReference>
<proteinExistence type="predicted"/>
<dbReference type="SMART" id="SM00248">
    <property type="entry name" value="ANK"/>
    <property type="match status" value="2"/>
</dbReference>
<dbReference type="InterPro" id="IPR036770">
    <property type="entry name" value="Ankyrin_rpt-contain_sf"/>
</dbReference>
<dbReference type="PROSITE" id="PS50088">
    <property type="entry name" value="ANK_REPEAT"/>
    <property type="match status" value="1"/>
</dbReference>
<name>A0A6A6D964_9PEZI</name>
<protein>
    <submittedName>
        <fullName evidence="4">Ankyrin</fullName>
    </submittedName>
</protein>
<feature type="repeat" description="ANK" evidence="3">
    <location>
        <begin position="48"/>
        <end position="80"/>
    </location>
</feature>
<dbReference type="EMBL" id="ML994750">
    <property type="protein sequence ID" value="KAF2175028.1"/>
    <property type="molecule type" value="Genomic_DNA"/>
</dbReference>
<dbReference type="Proteomes" id="UP000800200">
    <property type="component" value="Unassembled WGS sequence"/>
</dbReference>
<dbReference type="PANTHER" id="PTHR24171">
    <property type="entry name" value="ANKYRIN REPEAT DOMAIN-CONTAINING PROTEIN 39-RELATED"/>
    <property type="match status" value="1"/>
</dbReference>
<feature type="non-terminal residue" evidence="4">
    <location>
        <position position="1"/>
    </location>
</feature>
<dbReference type="OrthoDB" id="426293at2759"/>